<reference evidence="2" key="1">
    <citation type="submission" date="2018-05" db="EMBL/GenBank/DDBJ databases">
        <authorList>
            <person name="Lanie J.A."/>
            <person name="Ng W.-L."/>
            <person name="Kazmierczak K.M."/>
            <person name="Andrzejewski T.M."/>
            <person name="Davidsen T.M."/>
            <person name="Wayne K.J."/>
            <person name="Tettelin H."/>
            <person name="Glass J.I."/>
            <person name="Rusch D."/>
            <person name="Podicherti R."/>
            <person name="Tsui H.-C.T."/>
            <person name="Winkler M.E."/>
        </authorList>
    </citation>
    <scope>NUCLEOTIDE SEQUENCE</scope>
</reference>
<evidence type="ECO:0000256" key="1">
    <source>
        <dbReference type="SAM" id="MobiDB-lite"/>
    </source>
</evidence>
<organism evidence="2">
    <name type="scientific">marine metagenome</name>
    <dbReference type="NCBI Taxonomy" id="408172"/>
    <lineage>
        <taxon>unclassified sequences</taxon>
        <taxon>metagenomes</taxon>
        <taxon>ecological metagenomes</taxon>
    </lineage>
</organism>
<feature type="region of interest" description="Disordered" evidence="1">
    <location>
        <begin position="40"/>
        <end position="142"/>
    </location>
</feature>
<feature type="non-terminal residue" evidence="2">
    <location>
        <position position="1"/>
    </location>
</feature>
<accession>A0A382SJY9</accession>
<feature type="compositionally biased region" description="Basic and acidic residues" evidence="1">
    <location>
        <begin position="103"/>
        <end position="123"/>
    </location>
</feature>
<name>A0A382SJY9_9ZZZZ</name>
<dbReference type="AlphaFoldDB" id="A0A382SJY9"/>
<protein>
    <submittedName>
        <fullName evidence="2">Uncharacterized protein</fullName>
    </submittedName>
</protein>
<feature type="non-terminal residue" evidence="2">
    <location>
        <position position="142"/>
    </location>
</feature>
<sequence length="142" mass="14752">KPRNAGACGKKDRSVVDCRGCPRPRRRAVAHGGCEFRQRGKHVDAVQHSQRGAGPARSFPGSEAGRALLLPGARTEPRAGGAALAERVDPSAATGGGRLSPQSRHEGVDRRTGLSVSRGERVLHGGSPQAVWVHLSGSGGQV</sequence>
<evidence type="ECO:0000313" key="2">
    <source>
        <dbReference type="EMBL" id="SVD10204.1"/>
    </source>
</evidence>
<gene>
    <name evidence="2" type="ORF">METZ01_LOCUS363058</name>
</gene>
<dbReference type="EMBL" id="UINC01129663">
    <property type="protein sequence ID" value="SVD10204.1"/>
    <property type="molecule type" value="Genomic_DNA"/>
</dbReference>
<proteinExistence type="predicted"/>